<dbReference type="Gene3D" id="2.60.40.1930">
    <property type="match status" value="2"/>
</dbReference>
<keyword evidence="5" id="KW-0732">Signal</keyword>
<dbReference type="Ensembl" id="ENSXETT00000052265">
    <property type="protein sequence ID" value="ENSXETP00000052265"/>
    <property type="gene ID" value="ENSXETG00000024219"/>
</dbReference>
<dbReference type="InterPro" id="IPR013783">
    <property type="entry name" value="Ig-like_fold"/>
</dbReference>
<keyword evidence="8" id="KW-0325">Glycoprotein</keyword>
<dbReference type="Pfam" id="PF07677">
    <property type="entry name" value="A2M_recep"/>
    <property type="match status" value="1"/>
</dbReference>
<keyword evidence="6" id="KW-0722">Serine protease inhibitor</keyword>
<dbReference type="InterPro" id="IPR041813">
    <property type="entry name" value="A2M_TED"/>
</dbReference>
<evidence type="ECO:0000256" key="4">
    <source>
        <dbReference type="ARBA" id="ARBA00022690"/>
    </source>
</evidence>
<dbReference type="SUPFAM" id="SSF49410">
    <property type="entry name" value="Alpha-macroglobulin receptor domain"/>
    <property type="match status" value="1"/>
</dbReference>
<evidence type="ECO:0000256" key="5">
    <source>
        <dbReference type="ARBA" id="ARBA00022729"/>
    </source>
</evidence>
<evidence type="ECO:0000256" key="7">
    <source>
        <dbReference type="ARBA" id="ARBA00023157"/>
    </source>
</evidence>
<dbReference type="InterPro" id="IPR041555">
    <property type="entry name" value="MG3"/>
</dbReference>
<dbReference type="PROSITE" id="PS00477">
    <property type="entry name" value="ALPHA_2_MACROGLOBULIN"/>
    <property type="match status" value="1"/>
</dbReference>
<dbReference type="STRING" id="8364.ENSXETP00000052265"/>
<proteinExistence type="inferred from homology"/>
<evidence type="ECO:0000259" key="9">
    <source>
        <dbReference type="SMART" id="SM01359"/>
    </source>
</evidence>
<dbReference type="Gene3D" id="1.50.10.20">
    <property type="match status" value="1"/>
</dbReference>
<evidence type="ECO:0000256" key="2">
    <source>
        <dbReference type="ARBA" id="ARBA00010952"/>
    </source>
</evidence>
<dbReference type="SMART" id="SM01361">
    <property type="entry name" value="A2M_recep"/>
    <property type="match status" value="1"/>
</dbReference>
<dbReference type="SMART" id="SM01360">
    <property type="entry name" value="A2M"/>
    <property type="match status" value="1"/>
</dbReference>
<dbReference type="InterPro" id="IPR009048">
    <property type="entry name" value="A-macroglobulin_rcpt-bd"/>
</dbReference>
<evidence type="ECO:0000256" key="8">
    <source>
        <dbReference type="ARBA" id="ARBA00023180"/>
    </source>
</evidence>
<comment type="similarity">
    <text evidence="2">Belongs to the protease inhibitor I39 (alpha-2-macroglobulin) family.</text>
</comment>
<dbReference type="InterPro" id="IPR036595">
    <property type="entry name" value="A-macroglobulin_rcpt-bd_sf"/>
</dbReference>
<dbReference type="Gene3D" id="2.60.40.1940">
    <property type="match status" value="1"/>
</dbReference>
<dbReference type="PANTHER" id="PTHR11412:SF188">
    <property type="entry name" value="ALPHA-2-MACROGLOBULIN"/>
    <property type="match status" value="1"/>
</dbReference>
<dbReference type="Xenbase" id="XB-GENE-481725">
    <property type="gene designation" value="a2m"/>
</dbReference>
<sequence>MGQCEWVWEAAGGGTQGLLYKHLCLLLIQPKRPARNMWSCALTLCLLLTAFPGGDPAPPDPKYMLLVPTVLHGGSEEKFCLLLSHLNESVVVTLTMGLERQNETLLEKQVMEKEDDSCVTFMTPKLDAPEVAYLTLLVDGDSLHFTSRRSVLIKPVQNLVFVQTDKPIYKPGQKVQFRIVSLDENFYPVSEKFPAVYITDPQGNRISQWLNVELKKGLTQEFFQLSPEPTLGTYSLIVEREKGAPVTHSFSVEEYVLPKYEVQVKLPATLTILGQEVPVTVCGRYTYGKPVLGRINVRVCRKFSDRYNLCQGEEDGVCEEISQRADLNGCISDVVNTKVFQMRRAGYEMKIIASAKITEDGTGVELTGEGSSEIKSTLATVSFRHLDSHYKKGIPLYGQVFLEDAAGNPMSNETVVVYVGNDGTNFTYTTGQDGTAEFSIDTSSFQLSSVRIKASYKTGDYCSGHRWLTASYEEDTRHVNHFYSRSKSFLKIQPIHRTLECQIVEKVNVHYILTPEGVGEARNAVFHYLVMAKGGIVENGKHTLALIPNQEAQGNFLFDLPVGTNVSPSAKILVYLVLESGEVIADSITLKVVQCFENKVKLSFSPTEGLPGSQAHLRLVTNPTSLCAVRAVDESVLLLKPEAELSARTIYDLLPLKDLSGYDHDGKFLEELRDDPCLPLEPMYINGIYYTPSNPDWDTDTYTILKSLGLKVFTNTNIRTPVVCERRWKMENELAYDSEEELAMAPMAMRYMEVIETVRKYFPETWLWDLVETDADGKADLAVTVPDTITTWKAGMFCTSQGAGFGLSETISLVAFQPFFLELTLPYSAIRGEKFILKATVFNYLSQTIRVAISLEDSDQFLAKPSNLQEDGYCVKGNGRVTLSWDVTLKSLGEVNFTMSAETLTGEGLCENEIVDPIQGRKDTITKHILVEPEGVEKEETQNAMICGKGSEITEDIHLKLPERVVEGSARAYFSAVGDILGTAIQNLGNLVQMPYGCGEQNMVLFTPIIYISEYLNKTNQLTPEMKSKTLSYMSTGYQKQLSYKHYDGSYSAFGQQYGEGNTWLTAFTMKSFARARAHIYIEEKLISDALTWLSNHQKENGCFHSVGKLFNNAMKGGVDDEVTLAAYITIALLEYPLPVTHPTVRNALFCLESALGGKNSIYTKALMAYAFTLAGRMDIRRQLLQSLDEQAIKKDGTVHWQRPETSDDSGHYRNPYSQAPSAEVEMTSYGLLTLLSKPDVSDEDLTLATQVVSWIIKQQNPSGGFSSTQDTVVALQALALYGSLTLSHDSTRTVLLSLEKTPVAKFNVEDSNRLLLQQIALKEVPGDYTATVSGSGCLYLKTALRYNVPHPKEDAAFTILVTTEPTACDRKSLKSFAIVANVSYIGKRANSNMALMEIKMPSGHVPVKSSVKKLPRLNNFIKRTEIQTNKVNVYFELLSKDIQSFSFLVEQDIPISNLQPATAIIYDYYEKDDFAVTKYSAPCSANDGGNNE</sequence>
<dbReference type="InParanoid" id="F6TCY3"/>
<dbReference type="Pfam" id="PF07678">
    <property type="entry name" value="TED_complement"/>
    <property type="match status" value="1"/>
</dbReference>
<comment type="subcellular location">
    <subcellularLocation>
        <location evidence="1">Secreted</location>
    </subcellularLocation>
</comment>
<reference evidence="12" key="1">
    <citation type="journal article" date="2010" name="Science">
        <title>The genome of the Western clawed frog Xenopus tropicalis.</title>
        <authorList>
            <person name="Hellsten U."/>
            <person name="Harland R.M."/>
            <person name="Gilchrist M.J."/>
            <person name="Hendrix D."/>
            <person name="Jurka J."/>
            <person name="Kapitonov V."/>
            <person name="Ovcharenko I."/>
            <person name="Putnam N.H."/>
            <person name="Shu S."/>
            <person name="Taher L."/>
            <person name="Blitz I.L."/>
            <person name="Blumberg B."/>
            <person name="Dichmann D.S."/>
            <person name="Dubchak I."/>
            <person name="Amaya E."/>
            <person name="Detter J.C."/>
            <person name="Fletcher R."/>
            <person name="Gerhard D.S."/>
            <person name="Goodstein D."/>
            <person name="Graves T."/>
            <person name="Grigoriev I.V."/>
            <person name="Grimwood J."/>
            <person name="Kawashima T."/>
            <person name="Lindquist E."/>
            <person name="Lucas S.M."/>
            <person name="Mead P.E."/>
            <person name="Mitros T."/>
            <person name="Ogino H."/>
            <person name="Ohta Y."/>
            <person name="Poliakov A.V."/>
            <person name="Pollet N."/>
            <person name="Robert J."/>
            <person name="Salamov A."/>
            <person name="Sater A.K."/>
            <person name="Schmutz J."/>
            <person name="Terry A."/>
            <person name="Vize P.D."/>
            <person name="Warren W.C."/>
            <person name="Wells D."/>
            <person name="Wills A."/>
            <person name="Wilson R.K."/>
            <person name="Zimmerman L.B."/>
            <person name="Zorn A.M."/>
            <person name="Grainger R."/>
            <person name="Grammer T."/>
            <person name="Khokha M.K."/>
            <person name="Richardson P.M."/>
            <person name="Rokhsar D.S."/>
        </authorList>
    </citation>
    <scope>NUCLEOTIDE SEQUENCE [LARGE SCALE GENOMIC DNA]</scope>
    <source>
        <strain evidence="12">Nigerian</strain>
    </source>
</reference>
<dbReference type="InterPro" id="IPR047565">
    <property type="entry name" value="Alpha-macroglob_thiol-ester_cl"/>
</dbReference>
<dbReference type="InterPro" id="IPR019742">
    <property type="entry name" value="MacrogloblnA2_CS"/>
</dbReference>
<feature type="domain" description="Alpha-2-macroglobulin" evidence="10">
    <location>
        <begin position="765"/>
        <end position="855"/>
    </location>
</feature>
<evidence type="ECO:0000256" key="3">
    <source>
        <dbReference type="ARBA" id="ARBA00022525"/>
    </source>
</evidence>
<dbReference type="InterPro" id="IPR050473">
    <property type="entry name" value="A2M/Complement_sys"/>
</dbReference>
<dbReference type="GO" id="GO:0004867">
    <property type="term" value="F:serine-type endopeptidase inhibitor activity"/>
    <property type="evidence" value="ECO:0007669"/>
    <property type="project" value="UniProtKB-KW"/>
</dbReference>
<dbReference type="ExpressionAtlas" id="F6TCY3">
    <property type="expression patterns" value="differential"/>
</dbReference>
<keyword evidence="4" id="KW-0646">Protease inhibitor</keyword>
<dbReference type="InterPro" id="IPR011625">
    <property type="entry name" value="A2M_N_BRD"/>
</dbReference>
<dbReference type="Pfam" id="PF17789">
    <property type="entry name" value="MG4"/>
    <property type="match status" value="1"/>
</dbReference>
<dbReference type="InterPro" id="IPR008930">
    <property type="entry name" value="Terpenoid_cyclase/PrenylTrfase"/>
</dbReference>
<dbReference type="Bgee" id="ENSXETG00000024219">
    <property type="expression patterns" value="Expressed in liver and 21 other cell types or tissues"/>
</dbReference>
<feature type="domain" description="Alpha-2-macroglobulin bait region" evidence="9">
    <location>
        <begin position="490"/>
        <end position="639"/>
    </location>
</feature>
<dbReference type="Pfam" id="PF07703">
    <property type="entry name" value="A2M_BRD"/>
    <property type="match status" value="1"/>
</dbReference>
<evidence type="ECO:0000313" key="12">
    <source>
        <dbReference type="Ensembl" id="ENSXETP00000052265"/>
    </source>
</evidence>
<dbReference type="GO" id="GO:0005615">
    <property type="term" value="C:extracellular space"/>
    <property type="evidence" value="ECO:0007669"/>
    <property type="project" value="InterPro"/>
</dbReference>
<dbReference type="CDD" id="cd02897">
    <property type="entry name" value="A2M_2"/>
    <property type="match status" value="1"/>
</dbReference>
<feature type="domain" description="Alpha-macroglobulin receptor-binding" evidence="11">
    <location>
        <begin position="1392"/>
        <end position="1480"/>
    </location>
</feature>
<dbReference type="SMART" id="SM01359">
    <property type="entry name" value="A2M_N_2"/>
    <property type="match status" value="1"/>
</dbReference>
<evidence type="ECO:0000259" key="10">
    <source>
        <dbReference type="SMART" id="SM01360"/>
    </source>
</evidence>
<reference evidence="12" key="2">
    <citation type="submission" date="2011-06" db="UniProtKB">
        <authorList>
            <consortium name="Ensembl"/>
        </authorList>
    </citation>
    <scope>IDENTIFICATION</scope>
</reference>
<evidence type="ECO:0000256" key="1">
    <source>
        <dbReference type="ARBA" id="ARBA00004613"/>
    </source>
</evidence>
<dbReference type="GeneTree" id="ENSGT00940000154904"/>
<dbReference type="SUPFAM" id="SSF81296">
    <property type="entry name" value="E set domains"/>
    <property type="match status" value="1"/>
</dbReference>
<protein>
    <submittedName>
        <fullName evidence="12">Alpha-2-macroglobulin</fullName>
    </submittedName>
</protein>
<dbReference type="InterPro" id="IPR011626">
    <property type="entry name" value="Alpha-macroglobulin_TED"/>
</dbReference>
<dbReference type="Gene3D" id="2.60.120.1540">
    <property type="match status" value="1"/>
</dbReference>
<accession>F6TCY3</accession>
<dbReference type="Gene3D" id="2.20.130.20">
    <property type="match status" value="1"/>
</dbReference>
<organism evidence="12">
    <name type="scientific">Xenopus tropicalis</name>
    <name type="common">Western clawed frog</name>
    <name type="synonym">Silurana tropicalis</name>
    <dbReference type="NCBI Taxonomy" id="8364"/>
    <lineage>
        <taxon>Eukaryota</taxon>
        <taxon>Metazoa</taxon>
        <taxon>Chordata</taxon>
        <taxon>Craniata</taxon>
        <taxon>Vertebrata</taxon>
        <taxon>Euteleostomi</taxon>
        <taxon>Amphibia</taxon>
        <taxon>Batrachia</taxon>
        <taxon>Anura</taxon>
        <taxon>Pipoidea</taxon>
        <taxon>Pipidae</taxon>
        <taxon>Xenopodinae</taxon>
        <taxon>Xenopus</taxon>
        <taxon>Silurana</taxon>
    </lineage>
</organism>
<dbReference type="SUPFAM" id="SSF48239">
    <property type="entry name" value="Terpenoid cyclases/Protein prenyltransferases"/>
    <property type="match status" value="1"/>
</dbReference>
<dbReference type="Pfam" id="PF00207">
    <property type="entry name" value="A2M"/>
    <property type="match status" value="1"/>
</dbReference>
<dbReference type="Pfam" id="PF17791">
    <property type="entry name" value="MG3"/>
    <property type="match status" value="1"/>
</dbReference>
<keyword evidence="3" id="KW-0964">Secreted</keyword>
<dbReference type="PaxDb" id="8364-ENSXETP00000047851"/>
<name>F6TCY3_XENTR</name>
<gene>
    <name evidence="12" type="primary">a2m</name>
</gene>
<dbReference type="FunFam" id="1.50.10.20:FF:000001">
    <property type="entry name" value="CD109 isoform 1"/>
    <property type="match status" value="1"/>
</dbReference>
<dbReference type="PANTHER" id="PTHR11412">
    <property type="entry name" value="MACROGLOBULIN / COMPLEMENT"/>
    <property type="match status" value="1"/>
</dbReference>
<dbReference type="FunCoup" id="F6TCY3">
    <property type="interactions" value="560"/>
</dbReference>
<dbReference type="InterPro" id="IPR040839">
    <property type="entry name" value="MG4"/>
</dbReference>
<evidence type="ECO:0000259" key="11">
    <source>
        <dbReference type="SMART" id="SM01361"/>
    </source>
</evidence>
<dbReference type="InterPro" id="IPR002890">
    <property type="entry name" value="MG2"/>
</dbReference>
<dbReference type="Pfam" id="PF01835">
    <property type="entry name" value="MG2"/>
    <property type="match status" value="1"/>
</dbReference>
<dbReference type="FunFam" id="2.60.40.1930:FF:000001">
    <property type="entry name" value="CD109 isoform 3"/>
    <property type="match status" value="1"/>
</dbReference>
<dbReference type="Gene3D" id="2.60.40.10">
    <property type="entry name" value="Immunoglobulins"/>
    <property type="match status" value="2"/>
</dbReference>
<dbReference type="InterPro" id="IPR001599">
    <property type="entry name" value="Macroglobln_a2"/>
</dbReference>
<dbReference type="Gene3D" id="2.60.40.690">
    <property type="entry name" value="Alpha-macroglobulin, receptor-binding domain"/>
    <property type="match status" value="1"/>
</dbReference>
<dbReference type="InterPro" id="IPR014756">
    <property type="entry name" value="Ig_E-set"/>
</dbReference>
<dbReference type="SMART" id="SM01419">
    <property type="entry name" value="Thiol-ester_cl"/>
    <property type="match status" value="1"/>
</dbReference>
<keyword evidence="7" id="KW-1015">Disulfide bond</keyword>
<evidence type="ECO:0000256" key="6">
    <source>
        <dbReference type="ARBA" id="ARBA00022900"/>
    </source>
</evidence>